<keyword evidence="5" id="KW-1185">Reference proteome</keyword>
<dbReference type="GO" id="GO:0005524">
    <property type="term" value="F:ATP binding"/>
    <property type="evidence" value="ECO:0007669"/>
    <property type="project" value="UniProtKB-UniRule"/>
</dbReference>
<dbReference type="InterPro" id="IPR000719">
    <property type="entry name" value="Prot_kinase_dom"/>
</dbReference>
<dbReference type="PANTHER" id="PTHR44329">
    <property type="entry name" value="SERINE/THREONINE-PROTEIN KINASE TNNI3K-RELATED"/>
    <property type="match status" value="1"/>
</dbReference>
<reference evidence="3 5" key="1">
    <citation type="submission" date="2017-11" db="EMBL/GenBank/DDBJ databases">
        <title>The genome of Rhizophagus clarus HR1 reveals common genetic basis of auxotrophy among arbuscular mycorrhizal fungi.</title>
        <authorList>
            <person name="Kobayashi Y."/>
        </authorList>
    </citation>
    <scope>NUCLEOTIDE SEQUENCE [LARGE SCALE GENOMIC DNA]</scope>
    <source>
        <strain evidence="3 5">HR1</strain>
    </source>
</reference>
<name>A0A2Z6RP88_9GLOM</name>
<dbReference type="AlphaFoldDB" id="A0A2Z6RP88"/>
<dbReference type="GO" id="GO:0004674">
    <property type="term" value="F:protein serine/threonine kinase activity"/>
    <property type="evidence" value="ECO:0007669"/>
    <property type="project" value="TreeGrafter"/>
</dbReference>
<evidence type="ECO:0000256" key="1">
    <source>
        <dbReference type="PROSITE-ProRule" id="PRU10141"/>
    </source>
</evidence>
<keyword evidence="4" id="KW-0418">Kinase</keyword>
<dbReference type="Gene3D" id="1.25.40.10">
    <property type="entry name" value="Tetratricopeptide repeat domain"/>
    <property type="match status" value="1"/>
</dbReference>
<dbReference type="OrthoDB" id="272077at2759"/>
<dbReference type="InterPro" id="IPR051681">
    <property type="entry name" value="Ser/Thr_Kinases-Pseudokinases"/>
</dbReference>
<keyword evidence="1" id="KW-0547">Nucleotide-binding</keyword>
<dbReference type="SUPFAM" id="SSF81901">
    <property type="entry name" value="HCP-like"/>
    <property type="match status" value="1"/>
</dbReference>
<dbReference type="SMART" id="SM00671">
    <property type="entry name" value="SEL1"/>
    <property type="match status" value="5"/>
</dbReference>
<dbReference type="SUPFAM" id="SSF56112">
    <property type="entry name" value="Protein kinase-like (PK-like)"/>
    <property type="match status" value="1"/>
</dbReference>
<dbReference type="EMBL" id="BEXD01003846">
    <property type="protein sequence ID" value="GBC02723.1"/>
    <property type="molecule type" value="Genomic_DNA"/>
</dbReference>
<dbReference type="Proteomes" id="UP000615446">
    <property type="component" value="Unassembled WGS sequence"/>
</dbReference>
<dbReference type="InterPro" id="IPR001245">
    <property type="entry name" value="Ser-Thr/Tyr_kinase_cat_dom"/>
</dbReference>
<reference evidence="4" key="2">
    <citation type="submission" date="2019-10" db="EMBL/GenBank/DDBJ databases">
        <title>Conservation and host-specific expression of non-tandemly repeated heterogenous ribosome RNA gene in arbuscular mycorrhizal fungi.</title>
        <authorList>
            <person name="Maeda T."/>
            <person name="Kobayashi Y."/>
            <person name="Nakagawa T."/>
            <person name="Ezawa T."/>
            <person name="Yamaguchi K."/>
            <person name="Bino T."/>
            <person name="Nishimoto Y."/>
            <person name="Shigenobu S."/>
            <person name="Kawaguchi M."/>
        </authorList>
    </citation>
    <scope>NUCLEOTIDE SEQUENCE</scope>
    <source>
        <strain evidence="4">HR1</strain>
    </source>
</reference>
<evidence type="ECO:0000259" key="2">
    <source>
        <dbReference type="PROSITE" id="PS50011"/>
    </source>
</evidence>
<protein>
    <submittedName>
        <fullName evidence="4">Kinase-like domain-containing protein</fullName>
    </submittedName>
</protein>
<proteinExistence type="predicted"/>
<dbReference type="Gene3D" id="1.10.510.10">
    <property type="entry name" value="Transferase(Phosphotransferase) domain 1"/>
    <property type="match status" value="1"/>
</dbReference>
<feature type="domain" description="Protein kinase" evidence="2">
    <location>
        <begin position="38"/>
        <end position="306"/>
    </location>
</feature>
<evidence type="ECO:0000313" key="5">
    <source>
        <dbReference type="Proteomes" id="UP000247702"/>
    </source>
</evidence>
<evidence type="ECO:0000313" key="3">
    <source>
        <dbReference type="EMBL" id="GBC02723.1"/>
    </source>
</evidence>
<keyword evidence="1" id="KW-0067">ATP-binding</keyword>
<gene>
    <name evidence="4" type="ORF">RCL2_001489400</name>
    <name evidence="3" type="ORF">RclHR1_04780010</name>
</gene>
<sequence length="597" mass="68816">MSNNNELKVIGNNSNEWINWIEESIAKKQIKYYDYKHFNNIQEIGIGSFGKVYRANWKNSNSYLMLKSFDNFNIAAKEIVNEFELQREVGTHENIIRLYGITIENQSDNSKNYLLVMEYADSGTLRDYLSERFENITWNDRLNLALQLANVISFLHNKEIIHRELHSNNILVHRNIIKLADFGLSKRIEELSNFQSKLFGVIPYIDPQVFIRKSDNNNQMKIYSLNKKSDIYSIGIILWEISNGRPPFYNEPYDFDLAMKILQGLRETPILNTPKDYISLYIDCWNNEPDHRPTINQVIIKLNAIVSDFQQSNNIQLSNEQQNIEMSQVIQHFSKINIKEVEPSMSSDTSNFSIIVDEIILLLESAEVKRKRYEAINYLNNHNITLQEIYDWLLNSQYYSNSVFLLGIFNQVGIKINVDKQKAFELYQKAANLGNIYGITSLGYCYQHGIGTSINKQKGFELYQEAASIGSSRGMCNLAFCYGHGIGTSVNEQKAFKLYQKSANLGNICAINNLGTCYYDGIGIDIDKQKAFELYQKAANLGDSSAQYNLGLMYENGKEVKKDINQAIYWYNKSAEQGNQDAEDNLDILTYESLDIL</sequence>
<accession>A0A2Z6RP88</accession>
<dbReference type="Proteomes" id="UP000247702">
    <property type="component" value="Unassembled WGS sequence"/>
</dbReference>
<dbReference type="InterPro" id="IPR017441">
    <property type="entry name" value="Protein_kinase_ATP_BS"/>
</dbReference>
<dbReference type="PRINTS" id="PR00109">
    <property type="entry name" value="TYRKINASE"/>
</dbReference>
<dbReference type="PROSITE" id="PS50011">
    <property type="entry name" value="PROTEIN_KINASE_DOM"/>
    <property type="match status" value="1"/>
</dbReference>
<dbReference type="InterPro" id="IPR011009">
    <property type="entry name" value="Kinase-like_dom_sf"/>
</dbReference>
<evidence type="ECO:0000313" key="4">
    <source>
        <dbReference type="EMBL" id="GES87930.1"/>
    </source>
</evidence>
<comment type="caution">
    <text evidence="3">The sequence shown here is derived from an EMBL/GenBank/DDBJ whole genome shotgun (WGS) entry which is preliminary data.</text>
</comment>
<dbReference type="InterPro" id="IPR011990">
    <property type="entry name" value="TPR-like_helical_dom_sf"/>
</dbReference>
<feature type="binding site" evidence="1">
    <location>
        <position position="77"/>
    </location>
    <ligand>
        <name>ATP</name>
        <dbReference type="ChEBI" id="CHEBI:30616"/>
    </ligand>
</feature>
<organism evidence="3 5">
    <name type="scientific">Rhizophagus clarus</name>
    <dbReference type="NCBI Taxonomy" id="94130"/>
    <lineage>
        <taxon>Eukaryota</taxon>
        <taxon>Fungi</taxon>
        <taxon>Fungi incertae sedis</taxon>
        <taxon>Mucoromycota</taxon>
        <taxon>Glomeromycotina</taxon>
        <taxon>Glomeromycetes</taxon>
        <taxon>Glomerales</taxon>
        <taxon>Glomeraceae</taxon>
        <taxon>Rhizophagus</taxon>
    </lineage>
</organism>
<dbReference type="PROSITE" id="PS00107">
    <property type="entry name" value="PROTEIN_KINASE_ATP"/>
    <property type="match status" value="1"/>
</dbReference>
<keyword evidence="4" id="KW-0808">Transferase</keyword>
<dbReference type="Pfam" id="PF08238">
    <property type="entry name" value="Sel1"/>
    <property type="match status" value="5"/>
</dbReference>
<dbReference type="Pfam" id="PF07714">
    <property type="entry name" value="PK_Tyr_Ser-Thr"/>
    <property type="match status" value="1"/>
</dbReference>
<dbReference type="EMBL" id="BLAL01000175">
    <property type="protein sequence ID" value="GES87930.1"/>
    <property type="molecule type" value="Genomic_DNA"/>
</dbReference>
<dbReference type="InterPro" id="IPR006597">
    <property type="entry name" value="Sel1-like"/>
</dbReference>